<dbReference type="SUPFAM" id="SSF46785">
    <property type="entry name" value="Winged helix' DNA-binding domain"/>
    <property type="match status" value="1"/>
</dbReference>
<dbReference type="InterPro" id="IPR005119">
    <property type="entry name" value="LysR_subst-bd"/>
</dbReference>
<name>A0A1W7A0K6_9HYPH</name>
<dbReference type="Proteomes" id="UP000194137">
    <property type="component" value="Chromosome"/>
</dbReference>
<dbReference type="InterPro" id="IPR000847">
    <property type="entry name" value="LysR_HTH_N"/>
</dbReference>
<accession>A0A1W7A0K6</accession>
<dbReference type="KEGG" id="psin:CAK95_23060"/>
<evidence type="ECO:0000256" key="4">
    <source>
        <dbReference type="ARBA" id="ARBA00023125"/>
    </source>
</evidence>
<evidence type="ECO:0000256" key="1">
    <source>
        <dbReference type="ARBA" id="ARBA00009437"/>
    </source>
</evidence>
<dbReference type="GO" id="GO:0003700">
    <property type="term" value="F:DNA-binding transcription factor activity"/>
    <property type="evidence" value="ECO:0007669"/>
    <property type="project" value="InterPro"/>
</dbReference>
<dbReference type="PANTHER" id="PTHR30118">
    <property type="entry name" value="HTH-TYPE TRANSCRIPTIONAL REGULATOR LEUO-RELATED"/>
    <property type="match status" value="1"/>
</dbReference>
<dbReference type="InterPro" id="IPR037402">
    <property type="entry name" value="YidZ_PBP2"/>
</dbReference>
<dbReference type="AlphaFoldDB" id="A0A1W7A0K6"/>
<evidence type="ECO:0000259" key="6">
    <source>
        <dbReference type="PROSITE" id="PS50931"/>
    </source>
</evidence>
<dbReference type="PROSITE" id="PS50931">
    <property type="entry name" value="HTH_LYSR"/>
    <property type="match status" value="1"/>
</dbReference>
<organism evidence="7 8">
    <name type="scientific">Pseudorhodoplanes sinuspersici</name>
    <dbReference type="NCBI Taxonomy" id="1235591"/>
    <lineage>
        <taxon>Bacteria</taxon>
        <taxon>Pseudomonadati</taxon>
        <taxon>Pseudomonadota</taxon>
        <taxon>Alphaproteobacteria</taxon>
        <taxon>Hyphomicrobiales</taxon>
        <taxon>Pseudorhodoplanes</taxon>
    </lineage>
</organism>
<evidence type="ECO:0000313" key="7">
    <source>
        <dbReference type="EMBL" id="ARQ03139.1"/>
    </source>
</evidence>
<dbReference type="InterPro" id="IPR050389">
    <property type="entry name" value="LysR-type_TF"/>
</dbReference>
<feature type="domain" description="HTH lysR-type" evidence="6">
    <location>
        <begin position="9"/>
        <end position="66"/>
    </location>
</feature>
<protein>
    <submittedName>
        <fullName evidence="7">LysR family transcriptional regulator</fullName>
    </submittedName>
</protein>
<dbReference type="STRING" id="1235591.CAK95_23060"/>
<dbReference type="InterPro" id="IPR036390">
    <property type="entry name" value="WH_DNA-bd_sf"/>
</dbReference>
<dbReference type="EMBL" id="CP021112">
    <property type="protein sequence ID" value="ARQ03139.1"/>
    <property type="molecule type" value="Genomic_DNA"/>
</dbReference>
<proteinExistence type="inferred from homology"/>
<dbReference type="RefSeq" id="WP_086091604.1">
    <property type="nucleotide sequence ID" value="NZ_CP021112.1"/>
</dbReference>
<reference evidence="7 8" key="1">
    <citation type="submission" date="2017-05" db="EMBL/GenBank/DDBJ databases">
        <title>Full genome sequence of Pseudorhodoplanes sinuspersici.</title>
        <authorList>
            <person name="Dastgheib S.M.M."/>
            <person name="Shavandi M."/>
            <person name="Tirandaz H."/>
        </authorList>
    </citation>
    <scope>NUCLEOTIDE SEQUENCE [LARGE SCALE GENOMIC DNA]</scope>
    <source>
        <strain evidence="7 8">RIPI110</strain>
    </source>
</reference>
<dbReference type="Pfam" id="PF03466">
    <property type="entry name" value="LysR_substrate"/>
    <property type="match status" value="1"/>
</dbReference>
<dbReference type="SUPFAM" id="SSF53850">
    <property type="entry name" value="Periplasmic binding protein-like II"/>
    <property type="match status" value="1"/>
</dbReference>
<dbReference type="Pfam" id="PF00126">
    <property type="entry name" value="HTH_1"/>
    <property type="match status" value="1"/>
</dbReference>
<dbReference type="Gene3D" id="3.40.190.10">
    <property type="entry name" value="Periplasmic binding protein-like II"/>
    <property type="match status" value="2"/>
</dbReference>
<keyword evidence="8" id="KW-1185">Reference proteome</keyword>
<gene>
    <name evidence="7" type="ORF">CAK95_23060</name>
</gene>
<evidence type="ECO:0000256" key="3">
    <source>
        <dbReference type="ARBA" id="ARBA00023015"/>
    </source>
</evidence>
<comment type="similarity">
    <text evidence="1">Belongs to the LysR transcriptional regulatory family.</text>
</comment>
<dbReference type="OrthoDB" id="528082at2"/>
<dbReference type="GO" id="GO:0003677">
    <property type="term" value="F:DNA binding"/>
    <property type="evidence" value="ECO:0007669"/>
    <property type="project" value="UniProtKB-KW"/>
</dbReference>
<evidence type="ECO:0000313" key="8">
    <source>
        <dbReference type="Proteomes" id="UP000194137"/>
    </source>
</evidence>
<dbReference type="Gene3D" id="1.10.10.10">
    <property type="entry name" value="Winged helix-like DNA-binding domain superfamily/Winged helix DNA-binding domain"/>
    <property type="match status" value="1"/>
</dbReference>
<dbReference type="PANTHER" id="PTHR30118:SF15">
    <property type="entry name" value="TRANSCRIPTIONAL REGULATORY PROTEIN"/>
    <property type="match status" value="1"/>
</dbReference>
<sequence>MREVDLRGVDLNLLVVLDALLEEKSVTRAARRLNMSQPAVSRALSRLRALFSDPLLVDSRAGYILNTRAEEIRPALRRTLAGVGDMLLATPFNPAAATGQMRLAMLDLEAASLVPLLLERFANEAPGLDLDILPPSATAIEMLENDVVDAVVGVFDDAPAGIHRRRLFDDGFVTLMRAEHPDAGKKLTLDDYLRLGHIVVSVTGIGPAPVDIALNAIGRRRRVNVRVPSFFAAVEIAARSDLVMTLPSSLAKTTAGMGRLVALAPPIDLGSFTMSLLWHARHQHDPRHIWLRSTIVAAATAMTAAVPGSSPVANAARLDPPGTPV</sequence>
<evidence type="ECO:0000256" key="5">
    <source>
        <dbReference type="ARBA" id="ARBA00023163"/>
    </source>
</evidence>
<keyword evidence="3" id="KW-0805">Transcription regulation</keyword>
<keyword evidence="5" id="KW-0804">Transcription</keyword>
<dbReference type="PRINTS" id="PR00039">
    <property type="entry name" value="HTHLYSR"/>
</dbReference>
<dbReference type="InterPro" id="IPR036388">
    <property type="entry name" value="WH-like_DNA-bd_sf"/>
</dbReference>
<evidence type="ECO:0000256" key="2">
    <source>
        <dbReference type="ARBA" id="ARBA00022458"/>
    </source>
</evidence>
<dbReference type="CDD" id="cd08417">
    <property type="entry name" value="PBP2_Nitroaromatics_like"/>
    <property type="match status" value="1"/>
</dbReference>
<keyword evidence="2" id="KW-0536">Nodulation</keyword>
<keyword evidence="4" id="KW-0238">DNA-binding</keyword>